<dbReference type="Proteomes" id="UP000062645">
    <property type="component" value="Chromosome"/>
</dbReference>
<name>A0A0M5MG49_9NOSO</name>
<sequence length="62" mass="7226">MARPKNNHFCLRLSEDKTVVELIVKTASPEQAIELYDKLEQVLIELTRVDLELDWQDDNPDS</sequence>
<proteinExistence type="predicted"/>
<dbReference type="PATRIC" id="fig|224013.5.peg.433"/>
<dbReference type="EMBL" id="CP012036">
    <property type="protein sequence ID" value="ALF51862.1"/>
    <property type="molecule type" value="Genomic_DNA"/>
</dbReference>
<gene>
    <name evidence="1" type="ORF">ACX27_01785</name>
</gene>
<dbReference type="OrthoDB" id="9903541at2"/>
<keyword evidence="2" id="KW-1185">Reference proteome</keyword>
<evidence type="ECO:0000313" key="2">
    <source>
        <dbReference type="Proteomes" id="UP000062645"/>
    </source>
</evidence>
<reference evidence="1 2" key="2">
    <citation type="journal article" date="2016" name="Genome Announc.">
        <title>Draft Genome Sequence of the N2-Fixing Cyanobacterium Nostoc piscinale CENA21, Isolated from the Brazilian Amazon Floodplain.</title>
        <authorList>
            <person name="Leao T."/>
            <person name="Guimaraes P.I."/>
            <person name="de Melo A.G."/>
            <person name="Ramos R.T."/>
            <person name="Leao P.N."/>
            <person name="Silva A."/>
            <person name="Fiore M.F."/>
            <person name="Schneider M.P."/>
        </authorList>
    </citation>
    <scope>NUCLEOTIDE SEQUENCE [LARGE SCALE GENOMIC DNA]</scope>
    <source>
        <strain evidence="1 2">CENA21</strain>
    </source>
</reference>
<dbReference type="KEGG" id="npz:ACX27_01785"/>
<organism evidence="1 2">
    <name type="scientific">Nostoc piscinale CENA21</name>
    <dbReference type="NCBI Taxonomy" id="224013"/>
    <lineage>
        <taxon>Bacteria</taxon>
        <taxon>Bacillati</taxon>
        <taxon>Cyanobacteriota</taxon>
        <taxon>Cyanophyceae</taxon>
        <taxon>Nostocales</taxon>
        <taxon>Nostocaceae</taxon>
        <taxon>Nostoc</taxon>
    </lineage>
</organism>
<dbReference type="AlphaFoldDB" id="A0A0M5MG49"/>
<accession>A0A0M5MG49</accession>
<protein>
    <submittedName>
        <fullName evidence="1">Uncharacterized protein</fullName>
    </submittedName>
</protein>
<dbReference type="STRING" id="224013.ACX27_01785"/>
<dbReference type="RefSeq" id="WP_062287606.1">
    <property type="nucleotide sequence ID" value="NZ_CP012036.1"/>
</dbReference>
<evidence type="ECO:0000313" key="1">
    <source>
        <dbReference type="EMBL" id="ALF51862.1"/>
    </source>
</evidence>
<reference evidence="2" key="1">
    <citation type="submission" date="2015-07" db="EMBL/GenBank/DDBJ databases">
        <title>Genome Of Nitrogen-Fixing Cyanobacterium Nostoc piscinale CENA21 From Solimoes/Amazon River Floodplain Sediments And Comparative Genomics To Uncover Biosynthetic Natural Products Potential.</title>
        <authorList>
            <person name="Leao T.F."/>
            <person name="Leao P.N."/>
            <person name="Guimaraes P.I."/>
            <person name="de Melo A.G.C."/>
            <person name="Ramos R.T.J."/>
            <person name="Silva A."/>
            <person name="Fiore M.F."/>
            <person name="Schneider M.P.C."/>
        </authorList>
    </citation>
    <scope>NUCLEOTIDE SEQUENCE [LARGE SCALE GENOMIC DNA]</scope>
    <source>
        <strain evidence="2">CENA21</strain>
    </source>
</reference>